<sequence length="521" mass="58952">MNLKFTDIYDSNANELKDIIDKKEFTSKIQSVEHAIELLKFSSNFSCETALNLIKQLQKKFKNEQIASILCNININFKNFEDLFNYLYKTAEILQIKFLESIVNCLLVDSDTKKLAEHIFEKLVGVENLNSDDATKTSNQPEKQPTNSDDATKTSNQPEQQPTNSDNSIRARNKNHIIKQYNAEEIRKIFMANKNNYTISPDNKASKFINIIKNNQIAAGEFFYKYLNQDEIKKEVESYKTIEHFDIDYYIKSYLSTINDDTQSTSSYVARSSNRLNDTQSTSSYVARSSNRLNDTQSTSSYGARSSNRYGDTQSTSSYVARSSNRLNDTQSTSSYVARSSNRLNDTQSTSSYGARSSNRYGDTQSTSSYVARSSNRLNDTQSTSSYVARSSNRLNDTQSTSSYVARSSNRLNDTQSTSSYGARSSNRLNDTQSTSSYVARSSNRLNDTQSTSSCDNDHRRSQSKPPYNVQTMITGGSQAGDKRKDRKLLNDVKEPSSVTPSASNKFENEMSNFQRNAKRK</sequence>
<dbReference type="EMBL" id="DS113237">
    <property type="protein sequence ID" value="EAY16855.1"/>
    <property type="molecule type" value="Genomic_DNA"/>
</dbReference>
<protein>
    <submittedName>
        <fullName evidence="2">Uncharacterized protein</fullName>
    </submittedName>
</protein>
<reference evidence="2" key="1">
    <citation type="submission" date="2006-10" db="EMBL/GenBank/DDBJ databases">
        <authorList>
            <person name="Amadeo P."/>
            <person name="Zhao Q."/>
            <person name="Wortman J."/>
            <person name="Fraser-Liggett C."/>
            <person name="Carlton J."/>
        </authorList>
    </citation>
    <scope>NUCLEOTIDE SEQUENCE</scope>
    <source>
        <strain evidence="2">G3</strain>
    </source>
</reference>
<feature type="compositionally biased region" description="Polar residues" evidence="1">
    <location>
        <begin position="464"/>
        <end position="477"/>
    </location>
</feature>
<feature type="compositionally biased region" description="Polar residues" evidence="1">
    <location>
        <begin position="131"/>
        <end position="170"/>
    </location>
</feature>
<feature type="region of interest" description="Disordered" evidence="1">
    <location>
        <begin position="131"/>
        <end position="173"/>
    </location>
</feature>
<accession>A2DRQ8</accession>
<evidence type="ECO:0000313" key="3">
    <source>
        <dbReference type="Proteomes" id="UP000001542"/>
    </source>
</evidence>
<dbReference type="VEuPathDB" id="TrichDB:TVAG_150060"/>
<evidence type="ECO:0000256" key="1">
    <source>
        <dbReference type="SAM" id="MobiDB-lite"/>
    </source>
</evidence>
<reference evidence="2" key="2">
    <citation type="journal article" date="2007" name="Science">
        <title>Draft genome sequence of the sexually transmitted pathogen Trichomonas vaginalis.</title>
        <authorList>
            <person name="Carlton J.M."/>
            <person name="Hirt R.P."/>
            <person name="Silva J.C."/>
            <person name="Delcher A.L."/>
            <person name="Schatz M."/>
            <person name="Zhao Q."/>
            <person name="Wortman J.R."/>
            <person name="Bidwell S.L."/>
            <person name="Alsmark U.C.M."/>
            <person name="Besteiro S."/>
            <person name="Sicheritz-Ponten T."/>
            <person name="Noel C.J."/>
            <person name="Dacks J.B."/>
            <person name="Foster P.G."/>
            <person name="Simillion C."/>
            <person name="Van de Peer Y."/>
            <person name="Miranda-Saavedra D."/>
            <person name="Barton G.J."/>
            <person name="Westrop G.D."/>
            <person name="Mueller S."/>
            <person name="Dessi D."/>
            <person name="Fiori P.L."/>
            <person name="Ren Q."/>
            <person name="Paulsen I."/>
            <person name="Zhang H."/>
            <person name="Bastida-Corcuera F.D."/>
            <person name="Simoes-Barbosa A."/>
            <person name="Brown M.T."/>
            <person name="Hayes R.D."/>
            <person name="Mukherjee M."/>
            <person name="Okumura C.Y."/>
            <person name="Schneider R."/>
            <person name="Smith A.J."/>
            <person name="Vanacova S."/>
            <person name="Villalvazo M."/>
            <person name="Haas B.J."/>
            <person name="Pertea M."/>
            <person name="Feldblyum T.V."/>
            <person name="Utterback T.R."/>
            <person name="Shu C.L."/>
            <person name="Osoegawa K."/>
            <person name="de Jong P.J."/>
            <person name="Hrdy I."/>
            <person name="Horvathova L."/>
            <person name="Zubacova Z."/>
            <person name="Dolezal P."/>
            <person name="Malik S.B."/>
            <person name="Logsdon J.M. Jr."/>
            <person name="Henze K."/>
            <person name="Gupta A."/>
            <person name="Wang C.C."/>
            <person name="Dunne R.L."/>
            <person name="Upcroft J.A."/>
            <person name="Upcroft P."/>
            <person name="White O."/>
            <person name="Salzberg S.L."/>
            <person name="Tang P."/>
            <person name="Chiu C.-H."/>
            <person name="Lee Y.-S."/>
            <person name="Embley T.M."/>
            <person name="Coombs G.H."/>
            <person name="Mottram J.C."/>
            <person name="Tachezy J."/>
            <person name="Fraser-Liggett C.M."/>
            <person name="Johnson P.J."/>
        </authorList>
    </citation>
    <scope>NUCLEOTIDE SEQUENCE [LARGE SCALE GENOMIC DNA]</scope>
    <source>
        <strain evidence="2">G3</strain>
    </source>
</reference>
<dbReference type="VEuPathDB" id="TrichDB:TVAGG3_0979160"/>
<dbReference type="AlphaFoldDB" id="A2DRQ8"/>
<organism evidence="2 3">
    <name type="scientific">Trichomonas vaginalis (strain ATCC PRA-98 / G3)</name>
    <dbReference type="NCBI Taxonomy" id="412133"/>
    <lineage>
        <taxon>Eukaryota</taxon>
        <taxon>Metamonada</taxon>
        <taxon>Parabasalia</taxon>
        <taxon>Trichomonadida</taxon>
        <taxon>Trichomonadidae</taxon>
        <taxon>Trichomonas</taxon>
    </lineage>
</organism>
<feature type="compositionally biased region" description="Basic and acidic residues" evidence="1">
    <location>
        <begin position="481"/>
        <end position="495"/>
    </location>
</feature>
<dbReference type="KEGG" id="tva:4774853"/>
<proteinExistence type="predicted"/>
<dbReference type="Proteomes" id="UP000001542">
    <property type="component" value="Unassembled WGS sequence"/>
</dbReference>
<dbReference type="InParanoid" id="A2DRQ8"/>
<feature type="region of interest" description="Disordered" evidence="1">
    <location>
        <begin position="269"/>
        <end position="521"/>
    </location>
</feature>
<evidence type="ECO:0000313" key="2">
    <source>
        <dbReference type="EMBL" id="EAY16855.1"/>
    </source>
</evidence>
<keyword evidence="3" id="KW-1185">Reference proteome</keyword>
<dbReference type="eggNOG" id="ENOG502SBJU">
    <property type="taxonomic scope" value="Eukaryota"/>
</dbReference>
<gene>
    <name evidence="2" type="ORF">TVAG_150060</name>
</gene>
<feature type="compositionally biased region" description="Polar residues" evidence="1">
    <location>
        <begin position="497"/>
        <end position="521"/>
    </location>
</feature>
<name>A2DRQ8_TRIV3</name>
<dbReference type="RefSeq" id="XP_001329078.1">
    <property type="nucleotide sequence ID" value="XM_001329043.1"/>
</dbReference>
<feature type="compositionally biased region" description="Polar residues" evidence="1">
    <location>
        <begin position="269"/>
        <end position="455"/>
    </location>
</feature>